<organism evidence="2 3">
    <name type="scientific">Asbolus verrucosus</name>
    <name type="common">Desert ironclad beetle</name>
    <dbReference type="NCBI Taxonomy" id="1661398"/>
    <lineage>
        <taxon>Eukaryota</taxon>
        <taxon>Metazoa</taxon>
        <taxon>Ecdysozoa</taxon>
        <taxon>Arthropoda</taxon>
        <taxon>Hexapoda</taxon>
        <taxon>Insecta</taxon>
        <taxon>Pterygota</taxon>
        <taxon>Neoptera</taxon>
        <taxon>Endopterygota</taxon>
        <taxon>Coleoptera</taxon>
        <taxon>Polyphaga</taxon>
        <taxon>Cucujiformia</taxon>
        <taxon>Tenebrionidae</taxon>
        <taxon>Pimeliinae</taxon>
        <taxon>Asbolus</taxon>
    </lineage>
</organism>
<protein>
    <recommendedName>
        <fullName evidence="1">Transposable element P transposase-like GTP-binding insertion domain-containing protein</fullName>
    </recommendedName>
</protein>
<dbReference type="InterPro" id="IPR048366">
    <property type="entry name" value="TNP-like_GBD"/>
</dbReference>
<evidence type="ECO:0000313" key="3">
    <source>
        <dbReference type="Proteomes" id="UP000292052"/>
    </source>
</evidence>
<comment type="caution">
    <text evidence="2">The sequence shown here is derived from an EMBL/GenBank/DDBJ whole genome shotgun (WGS) entry which is preliminary data.</text>
</comment>
<dbReference type="OrthoDB" id="7698710at2759"/>
<evidence type="ECO:0000313" key="2">
    <source>
        <dbReference type="EMBL" id="RZC42541.1"/>
    </source>
</evidence>
<reference evidence="2 3" key="1">
    <citation type="submission" date="2017-03" db="EMBL/GenBank/DDBJ databases">
        <title>Genome of the blue death feigning beetle - Asbolus verrucosus.</title>
        <authorList>
            <person name="Rider S.D."/>
        </authorList>
    </citation>
    <scope>NUCLEOTIDE SEQUENCE [LARGE SCALE GENOMIC DNA]</scope>
    <source>
        <strain evidence="2">Butters</strain>
        <tissue evidence="2">Head and leg muscle</tissue>
    </source>
</reference>
<keyword evidence="3" id="KW-1185">Reference proteome</keyword>
<accession>A0A482WBE6</accession>
<dbReference type="Proteomes" id="UP000292052">
    <property type="component" value="Unassembled WGS sequence"/>
</dbReference>
<name>A0A482WBE6_ASBVE</name>
<sequence length="260" mass="29015">MQQKWPIKAVKFLTKKDLYPSNFDKINVLRGVQIFSPPVTSALKYLTVSKVEGFENCSAIVIYMKNMYKFFQLHDVSNKTHHIHSLDINVAPYVEISDGLTNETSEALIFTAESMYQAFSSDAGEAMFSHIRLRGGSNDATDARAAEHAIKQILKCGIIKNSSSANVSSTTDCSYITNVTLQNRLVTKRNILTQSDPEIKKICTNLITFPNELNSNLETASIAFMAGCLLKRIEDAVHCSNYLDSLIRSTFGPNTITRSR</sequence>
<proteinExistence type="predicted"/>
<gene>
    <name evidence="2" type="ORF">BDFB_014446</name>
</gene>
<dbReference type="AlphaFoldDB" id="A0A482WBE6"/>
<dbReference type="EMBL" id="QDEB01007174">
    <property type="protein sequence ID" value="RZC42541.1"/>
    <property type="molecule type" value="Genomic_DNA"/>
</dbReference>
<dbReference type="Pfam" id="PF21788">
    <property type="entry name" value="TNP-like_GBD"/>
    <property type="match status" value="1"/>
</dbReference>
<feature type="domain" description="Transposable element P transposase-like GTP-binding insertion" evidence="1">
    <location>
        <begin position="21"/>
        <end position="80"/>
    </location>
</feature>
<evidence type="ECO:0000259" key="1">
    <source>
        <dbReference type="Pfam" id="PF21788"/>
    </source>
</evidence>